<dbReference type="Ensembl" id="ENSOMYT00000128895.1">
    <property type="protein sequence ID" value="ENSOMYP00000130893.1"/>
    <property type="gene ID" value="ENSOMYG00000054158.1"/>
</dbReference>
<protein>
    <submittedName>
        <fullName evidence="2">Uncharacterized protein</fullName>
    </submittedName>
</protein>
<accession>A0A8K9XCU2</accession>
<evidence type="ECO:0000313" key="3">
    <source>
        <dbReference type="Proteomes" id="UP000694395"/>
    </source>
</evidence>
<evidence type="ECO:0000313" key="2">
    <source>
        <dbReference type="Ensembl" id="ENSOMYP00000130893.1"/>
    </source>
</evidence>
<dbReference type="SUPFAM" id="SSF90250">
    <property type="entry name" value="Troponin coil-coiled subunits"/>
    <property type="match status" value="1"/>
</dbReference>
<reference evidence="2" key="3">
    <citation type="submission" date="2025-09" db="UniProtKB">
        <authorList>
            <consortium name="Ensembl"/>
        </authorList>
    </citation>
    <scope>IDENTIFICATION</scope>
</reference>
<keyword evidence="1" id="KW-0514">Muscle protein</keyword>
<dbReference type="InterPro" id="IPR001978">
    <property type="entry name" value="Troponin"/>
</dbReference>
<dbReference type="Pfam" id="PF00992">
    <property type="entry name" value="Troponin"/>
    <property type="match status" value="1"/>
</dbReference>
<dbReference type="InterPro" id="IPR038077">
    <property type="entry name" value="Troponin_sf"/>
</dbReference>
<evidence type="ECO:0000256" key="1">
    <source>
        <dbReference type="ARBA" id="ARBA00023179"/>
    </source>
</evidence>
<reference evidence="2" key="2">
    <citation type="submission" date="2025-08" db="UniProtKB">
        <authorList>
            <consortium name="Ensembl"/>
        </authorList>
    </citation>
    <scope>IDENTIFICATION</scope>
</reference>
<name>A0A8K9XCU2_ONCMY</name>
<dbReference type="AlphaFoldDB" id="A0A8K9XCU2"/>
<dbReference type="Gene3D" id="1.20.5.350">
    <property type="match status" value="1"/>
</dbReference>
<organism evidence="2 3">
    <name type="scientific">Oncorhynchus mykiss</name>
    <name type="common">Rainbow trout</name>
    <name type="synonym">Salmo gairdneri</name>
    <dbReference type="NCBI Taxonomy" id="8022"/>
    <lineage>
        <taxon>Eukaryota</taxon>
        <taxon>Metazoa</taxon>
        <taxon>Chordata</taxon>
        <taxon>Craniata</taxon>
        <taxon>Vertebrata</taxon>
        <taxon>Euteleostomi</taxon>
        <taxon>Actinopterygii</taxon>
        <taxon>Neopterygii</taxon>
        <taxon>Teleostei</taxon>
        <taxon>Protacanthopterygii</taxon>
        <taxon>Salmoniformes</taxon>
        <taxon>Salmonidae</taxon>
        <taxon>Salmoninae</taxon>
        <taxon>Oncorhynchus</taxon>
    </lineage>
</organism>
<keyword evidence="3" id="KW-1185">Reference proteome</keyword>
<sequence length="114" mass="13016">MKFTHLLINSFRKIMASSHKHHLKSLMLQIAKGLLDAEAIENCAALDMPGSLAELQEVCKTIHHQIDKVDEERYDLADKGGKCDKEVQKPKLICQMKSYCSHLRLIMFVDFLSC</sequence>
<dbReference type="Proteomes" id="UP000694395">
    <property type="component" value="Chromosome 30"/>
</dbReference>
<dbReference type="GO" id="GO:0005861">
    <property type="term" value="C:troponin complex"/>
    <property type="evidence" value="ECO:0007669"/>
    <property type="project" value="InterPro"/>
</dbReference>
<reference evidence="2" key="1">
    <citation type="submission" date="2020-07" db="EMBL/GenBank/DDBJ databases">
        <title>A long reads based de novo assembly of the rainbow trout Arlee double haploid line genome.</title>
        <authorList>
            <person name="Gao G."/>
            <person name="Palti Y."/>
        </authorList>
    </citation>
    <scope>NUCLEOTIDE SEQUENCE [LARGE SCALE GENOMIC DNA]</scope>
</reference>
<proteinExistence type="predicted"/>